<comment type="caution">
    <text evidence="1">The sequence shown here is derived from an EMBL/GenBank/DDBJ whole genome shotgun (WGS) entry which is preliminary data.</text>
</comment>
<evidence type="ECO:0000313" key="2">
    <source>
        <dbReference type="Proteomes" id="UP000245753"/>
    </source>
</evidence>
<gene>
    <name evidence="1" type="ORF">DF200_02160</name>
</gene>
<dbReference type="RefSeq" id="WP_109136655.1">
    <property type="nucleotide sequence ID" value="NZ_QFFN01000003.1"/>
</dbReference>
<evidence type="ECO:0000313" key="1">
    <source>
        <dbReference type="EMBL" id="PWG60426.1"/>
    </source>
</evidence>
<organism evidence="1 2">
    <name type="scientific">Bifidobacterium catulorum</name>
    <dbReference type="NCBI Taxonomy" id="1630173"/>
    <lineage>
        <taxon>Bacteria</taxon>
        <taxon>Bacillati</taxon>
        <taxon>Actinomycetota</taxon>
        <taxon>Actinomycetes</taxon>
        <taxon>Bifidobacteriales</taxon>
        <taxon>Bifidobacteriaceae</taxon>
        <taxon>Bifidobacterium</taxon>
    </lineage>
</organism>
<evidence type="ECO:0008006" key="3">
    <source>
        <dbReference type="Google" id="ProtNLM"/>
    </source>
</evidence>
<keyword evidence="2" id="KW-1185">Reference proteome</keyword>
<dbReference type="AlphaFoldDB" id="A0A2U2MUA5"/>
<name>A0A2U2MUA5_9BIFI</name>
<accession>A0A2U2MUA5</accession>
<sequence length="221" mass="24980">MTTTVGLRPLSGDYADEDKLRSMKVDERTMDMARETFRRSRRREGVPDADRSWFGEPLREWARLLEGRSDDLDRAVMIRLCVGMGEVMSMRDAMLMAVLAKVEQERLLVLATEPHDKDSGRLVYETLRDGFENPASRPDTERCQRGIDALARMVCLVPAGYSVQPLTTLAYLLWWVGRDEQSLACAIRALLLDDGCTMASIIAGSIARGVFPAWVHGRERE</sequence>
<protein>
    <recommendedName>
        <fullName evidence="3">DUF4192 domain-containing protein</fullName>
    </recommendedName>
</protein>
<dbReference type="Proteomes" id="UP000245753">
    <property type="component" value="Unassembled WGS sequence"/>
</dbReference>
<dbReference type="EMBL" id="QFFN01000003">
    <property type="protein sequence ID" value="PWG60426.1"/>
    <property type="molecule type" value="Genomic_DNA"/>
</dbReference>
<reference evidence="1 2" key="1">
    <citation type="journal article" date="2018" name="Int. J. Syst. Evol. Microbiol.">
        <title>Bifidobacterium catulorum sp. nov., a novel taxon from the faeces of the baby common marmoset (Callithrix jacchus).</title>
        <authorList>
            <person name="Modesto M."/>
            <person name="Michelini S."/>
            <person name="Oki K."/>
            <person name="Biavati B."/>
            <person name="Watanabe K."/>
            <person name="Mattarelli P."/>
        </authorList>
    </citation>
    <scope>NUCLEOTIDE SEQUENCE [LARGE SCALE GENOMIC DNA]</scope>
    <source>
        <strain evidence="1 2">MRM 8.19</strain>
    </source>
</reference>
<proteinExistence type="predicted"/>
<dbReference type="OrthoDB" id="3243184at2"/>